<evidence type="ECO:0000313" key="3">
    <source>
        <dbReference type="Proteomes" id="UP000235916"/>
    </source>
</evidence>
<keyword evidence="3" id="KW-1185">Reference proteome</keyword>
<dbReference type="Pfam" id="PF21221">
    <property type="entry name" value="B_lactamase-like_C"/>
    <property type="match status" value="1"/>
</dbReference>
<keyword evidence="2" id="KW-0378">Hydrolase</keyword>
<feature type="domain" description="Metallo-beta-lactamase" evidence="1">
    <location>
        <begin position="43"/>
        <end position="281"/>
    </location>
</feature>
<reference evidence="2 3" key="1">
    <citation type="submission" date="2018-01" db="EMBL/GenBank/DDBJ databases">
        <title>Draft genome sequence of Paucibacter aquatile CR182 isolated from freshwater of the Nakdong River.</title>
        <authorList>
            <person name="Choi A."/>
            <person name="Chung E.J."/>
        </authorList>
    </citation>
    <scope>NUCLEOTIDE SEQUENCE [LARGE SCALE GENOMIC DNA]</scope>
    <source>
        <strain evidence="2 3">CR182</strain>
    </source>
</reference>
<dbReference type="Proteomes" id="UP000235916">
    <property type="component" value="Unassembled WGS sequence"/>
</dbReference>
<evidence type="ECO:0000259" key="1">
    <source>
        <dbReference type="SMART" id="SM00849"/>
    </source>
</evidence>
<dbReference type="OrthoDB" id="2971563at2"/>
<evidence type="ECO:0000313" key="2">
    <source>
        <dbReference type="EMBL" id="PND39937.1"/>
    </source>
</evidence>
<sequence>MANPRESELHYPLGDARPGPGELIELAPGVRWLRMGLPFALDHINLWLLRDEIDGSEGAKIQGWTIVDCGVANEATQANWEAIFADQLEGLPVLRVIVTHFHPDHIGLAQWLCQRWSGAVAPGLPAHHECRLWISATDFHLARLASGSTVGMGGETAAAFFASHGLSDPEALARIRARSSYYPSMVPQVPASFRRLMGGKTLQIGGQSWQCLVGYGHAPEHISLYCAALGLMISGDMVLPRISTNVSVVDVEPEADPLRLYLDSLQRLLSLPADTLVLPAHGLPFRGLHARIEQLQEHHVERLADVRQACADKPCHAAELLELLFKRKLDLHQTTFAMGESVAHLNSLWLGGQLRRERGADGIYRFSTLATPTAAPKT</sequence>
<protein>
    <submittedName>
        <fullName evidence="2">Zn-dependent hydrolase</fullName>
    </submittedName>
</protein>
<dbReference type="InterPro" id="IPR001279">
    <property type="entry name" value="Metallo-B-lactamas"/>
</dbReference>
<dbReference type="InterPro" id="IPR036866">
    <property type="entry name" value="RibonucZ/Hydroxyglut_hydro"/>
</dbReference>
<dbReference type="EMBL" id="POSP01000001">
    <property type="protein sequence ID" value="PND39937.1"/>
    <property type="molecule type" value="Genomic_DNA"/>
</dbReference>
<organism evidence="2 3">
    <name type="scientific">Kinneretia aquatilis</name>
    <dbReference type="NCBI Taxonomy" id="2070761"/>
    <lineage>
        <taxon>Bacteria</taxon>
        <taxon>Pseudomonadati</taxon>
        <taxon>Pseudomonadota</taxon>
        <taxon>Betaproteobacteria</taxon>
        <taxon>Burkholderiales</taxon>
        <taxon>Sphaerotilaceae</taxon>
        <taxon>Roseateles</taxon>
    </lineage>
</organism>
<proteinExistence type="predicted"/>
<dbReference type="RefSeq" id="WP_102766071.1">
    <property type="nucleotide sequence ID" value="NZ_POSP01000001.1"/>
</dbReference>
<dbReference type="SUPFAM" id="SSF56281">
    <property type="entry name" value="Metallo-hydrolase/oxidoreductase"/>
    <property type="match status" value="1"/>
</dbReference>
<dbReference type="InterPro" id="IPR050662">
    <property type="entry name" value="Sec-metab_biosynth-thioest"/>
</dbReference>
<dbReference type="GO" id="GO:0016787">
    <property type="term" value="F:hydrolase activity"/>
    <property type="evidence" value="ECO:0007669"/>
    <property type="project" value="UniProtKB-KW"/>
</dbReference>
<dbReference type="AlphaFoldDB" id="A0A2N8L2M3"/>
<name>A0A2N8L2M3_9BURK</name>
<gene>
    <name evidence="2" type="ORF">C1O66_00590</name>
</gene>
<dbReference type="Pfam" id="PF00753">
    <property type="entry name" value="Lactamase_B"/>
    <property type="match status" value="1"/>
</dbReference>
<comment type="caution">
    <text evidence="2">The sequence shown here is derived from an EMBL/GenBank/DDBJ whole genome shotgun (WGS) entry which is preliminary data.</text>
</comment>
<dbReference type="PANTHER" id="PTHR23131:SF4">
    <property type="entry name" value="METALLO-BETA-LACTAMASE SUPERFAMILY POTEIN"/>
    <property type="match status" value="1"/>
</dbReference>
<dbReference type="Gene3D" id="3.60.15.10">
    <property type="entry name" value="Ribonuclease Z/Hydroxyacylglutathione hydrolase-like"/>
    <property type="match status" value="1"/>
</dbReference>
<dbReference type="Gene3D" id="1.10.10.10">
    <property type="entry name" value="Winged helix-like DNA-binding domain superfamily/Winged helix DNA-binding domain"/>
    <property type="match status" value="1"/>
</dbReference>
<dbReference type="InterPro" id="IPR048933">
    <property type="entry name" value="B_lactamase-like_C"/>
</dbReference>
<accession>A0A2N8L2M3</accession>
<dbReference type="InterPro" id="IPR036388">
    <property type="entry name" value="WH-like_DNA-bd_sf"/>
</dbReference>
<dbReference type="PANTHER" id="PTHR23131">
    <property type="entry name" value="ENDORIBONUCLEASE LACTB2"/>
    <property type="match status" value="1"/>
</dbReference>
<dbReference type="SMART" id="SM00849">
    <property type="entry name" value="Lactamase_B"/>
    <property type="match status" value="1"/>
</dbReference>